<protein>
    <submittedName>
        <fullName evidence="1">Uncharacterized protein</fullName>
    </submittedName>
</protein>
<sequence length="453" mass="50609">MTPNLEVVVGTYEQFLLGYTIDDVVNKYKMEQSFATHSHLASIRSVASNKHYLASAAADDTVCLYDMRNRTENGKLVHHTDTVNSVCFTPDGSHIITASSDGTIGIVRCGNWQVEKHWLKPHKGLSVEMIAVHPSGKIAMTTGHDGVLRTWNLVKGRQAYATNLIPRWKTDAKYINILKWSPDGQNYLIAINTRVDIYSVETAGVQAELSFSSKVVCAEYLNNEFLAVGLTDGKICIYDLKQESKVEFQAHSARVKCMAANEELLISASSAGEIKLWSFNDKKLKLLNQVNCNCRISCVTLTSCLKSNVEKDKDEASETLLTGDLMGDAQEPSPPKKSKFENPVSKKRKLEDSDQLSEVTKKKMLVTQKKRKEIPETVLANPLIKKKKMKKSKVEAGLTATSQVSLKKKKRKITPEESTSSLPKKQKMIKNLGGKISLKKKKKQKNFKNKISR</sequence>
<accession>A0ACC2PTU6</accession>
<dbReference type="Proteomes" id="UP001239111">
    <property type="component" value="Chromosome 1"/>
</dbReference>
<organism evidence="1 2">
    <name type="scientific">Eretmocerus hayati</name>
    <dbReference type="NCBI Taxonomy" id="131215"/>
    <lineage>
        <taxon>Eukaryota</taxon>
        <taxon>Metazoa</taxon>
        <taxon>Ecdysozoa</taxon>
        <taxon>Arthropoda</taxon>
        <taxon>Hexapoda</taxon>
        <taxon>Insecta</taxon>
        <taxon>Pterygota</taxon>
        <taxon>Neoptera</taxon>
        <taxon>Endopterygota</taxon>
        <taxon>Hymenoptera</taxon>
        <taxon>Apocrita</taxon>
        <taxon>Proctotrupomorpha</taxon>
        <taxon>Chalcidoidea</taxon>
        <taxon>Aphelinidae</taxon>
        <taxon>Aphelininae</taxon>
        <taxon>Eretmocerus</taxon>
    </lineage>
</organism>
<keyword evidence="2" id="KW-1185">Reference proteome</keyword>
<reference evidence="1" key="1">
    <citation type="submission" date="2023-04" db="EMBL/GenBank/DDBJ databases">
        <title>A chromosome-level genome assembly of the parasitoid wasp Eretmocerus hayati.</title>
        <authorList>
            <person name="Zhong Y."/>
            <person name="Liu S."/>
            <person name="Liu Y."/>
        </authorList>
    </citation>
    <scope>NUCLEOTIDE SEQUENCE</scope>
    <source>
        <strain evidence="1">ZJU_SS_LIU_2023</strain>
    </source>
</reference>
<proteinExistence type="predicted"/>
<evidence type="ECO:0000313" key="1">
    <source>
        <dbReference type="EMBL" id="KAJ8686857.1"/>
    </source>
</evidence>
<evidence type="ECO:0000313" key="2">
    <source>
        <dbReference type="Proteomes" id="UP001239111"/>
    </source>
</evidence>
<name>A0ACC2PTU6_9HYME</name>
<gene>
    <name evidence="1" type="ORF">QAD02_022651</name>
</gene>
<dbReference type="EMBL" id="CM056741">
    <property type="protein sequence ID" value="KAJ8686857.1"/>
    <property type="molecule type" value="Genomic_DNA"/>
</dbReference>
<comment type="caution">
    <text evidence="1">The sequence shown here is derived from an EMBL/GenBank/DDBJ whole genome shotgun (WGS) entry which is preliminary data.</text>
</comment>